<evidence type="ECO:0000256" key="1">
    <source>
        <dbReference type="ARBA" id="ARBA00004651"/>
    </source>
</evidence>
<evidence type="ECO:0000256" key="11">
    <source>
        <dbReference type="SAM" id="Phobius"/>
    </source>
</evidence>
<keyword evidence="5" id="KW-0552">Olfaction</keyword>
<evidence type="ECO:0000256" key="8">
    <source>
        <dbReference type="ARBA" id="ARBA00023136"/>
    </source>
</evidence>
<proteinExistence type="inferred from homology"/>
<dbReference type="InterPro" id="IPR050516">
    <property type="entry name" value="Olfactory_GPCR"/>
</dbReference>
<evidence type="ECO:0008006" key="13">
    <source>
        <dbReference type="Google" id="ProtNLM"/>
    </source>
</evidence>
<evidence type="ECO:0000256" key="2">
    <source>
        <dbReference type="ARBA" id="ARBA00010663"/>
    </source>
</evidence>
<dbReference type="Gene3D" id="1.10.1220.70">
    <property type="match status" value="1"/>
</dbReference>
<dbReference type="AlphaFoldDB" id="A0A2G9QJL3"/>
<comment type="similarity">
    <text evidence="2">Belongs to the G-protein coupled receptor 1 family.</text>
</comment>
<feature type="transmembrane region" description="Helical" evidence="11">
    <location>
        <begin position="92"/>
        <end position="111"/>
    </location>
</feature>
<organism evidence="12">
    <name type="scientific">Aquarana catesbeiana</name>
    <name type="common">American bullfrog</name>
    <name type="synonym">Rana catesbeiana</name>
    <dbReference type="NCBI Taxonomy" id="8400"/>
    <lineage>
        <taxon>Eukaryota</taxon>
        <taxon>Metazoa</taxon>
        <taxon>Chordata</taxon>
        <taxon>Craniata</taxon>
        <taxon>Vertebrata</taxon>
        <taxon>Euteleostomi</taxon>
        <taxon>Amphibia</taxon>
        <taxon>Batrachia</taxon>
        <taxon>Anura</taxon>
        <taxon>Neobatrachia</taxon>
        <taxon>Ranoidea</taxon>
        <taxon>Ranidae</taxon>
        <taxon>Aquarana</taxon>
    </lineage>
</organism>
<feature type="transmembrane region" description="Helical" evidence="11">
    <location>
        <begin position="12"/>
        <end position="45"/>
    </location>
</feature>
<dbReference type="GO" id="GO:0004930">
    <property type="term" value="F:G protein-coupled receptor activity"/>
    <property type="evidence" value="ECO:0007669"/>
    <property type="project" value="UniProtKB-KW"/>
</dbReference>
<keyword evidence="6 11" id="KW-1133">Transmembrane helix</keyword>
<keyword evidence="7" id="KW-0297">G-protein coupled receptor</keyword>
<evidence type="ECO:0000256" key="6">
    <source>
        <dbReference type="ARBA" id="ARBA00022989"/>
    </source>
</evidence>
<feature type="transmembrane region" description="Helical" evidence="11">
    <location>
        <begin position="57"/>
        <end position="80"/>
    </location>
</feature>
<keyword evidence="5" id="KW-0716">Sensory transduction</keyword>
<reference evidence="12" key="1">
    <citation type="submission" date="2017-08" db="EMBL/GenBank/DDBJ databases">
        <title>Assembly of the North American Bullfrog Genome.</title>
        <authorList>
            <person name="Warren R.L."/>
            <person name="Vandervalk B.P."/>
            <person name="Kucuk E."/>
            <person name="Birol I."/>
            <person name="Helbing C."/>
            <person name="Pandoh P."/>
            <person name="Behsaz B."/>
            <person name="Mohamadi H."/>
            <person name="Chu J."/>
            <person name="Jackman S."/>
            <person name="Hammond S.A."/>
            <person name="Veldhoen N."/>
            <person name="Kirk H."/>
            <person name="Zhao Y."/>
            <person name="Coope R."/>
            <person name="Pleasance S."/>
            <person name="Moore R."/>
            <person name="Holt R."/>
        </authorList>
    </citation>
    <scope>NUCLEOTIDE SEQUENCE</scope>
    <source>
        <strain evidence="12">Bruno</strain>
        <tissue evidence="12">Liver</tissue>
    </source>
</reference>
<dbReference type="OrthoDB" id="5967898at2759"/>
<feature type="non-terminal residue" evidence="12">
    <location>
        <position position="131"/>
    </location>
</feature>
<evidence type="ECO:0000256" key="10">
    <source>
        <dbReference type="ARBA" id="ARBA00023224"/>
    </source>
</evidence>
<dbReference type="FunFam" id="1.10.1220.70:FF:000001">
    <property type="entry name" value="Olfactory receptor"/>
    <property type="match status" value="1"/>
</dbReference>
<evidence type="ECO:0000256" key="4">
    <source>
        <dbReference type="ARBA" id="ARBA00022692"/>
    </source>
</evidence>
<sequence length="131" mass="14931">MMNTSTVTEFILLGFPALISVQVALFCVFFIFYISTLLGNALILVTTTFSAELHTPMYFFLGNLSLLEIFYTSVTIPKMLFNFLLKTKEEKLVPVFYAVITPTLNPIIYTLRNKDFKSALRKMKGLGYAKF</sequence>
<accession>A0A2G9QJL3</accession>
<keyword evidence="10" id="KW-0807">Transducer</keyword>
<dbReference type="EMBL" id="KV979245">
    <property type="protein sequence ID" value="PIO15746.1"/>
    <property type="molecule type" value="Genomic_DNA"/>
</dbReference>
<keyword evidence="3" id="KW-1003">Cell membrane</keyword>
<dbReference type="InterPro" id="IPR000725">
    <property type="entry name" value="Olfact_rcpt"/>
</dbReference>
<evidence type="ECO:0000256" key="3">
    <source>
        <dbReference type="ARBA" id="ARBA00022475"/>
    </source>
</evidence>
<dbReference type="GO" id="GO:0004984">
    <property type="term" value="F:olfactory receptor activity"/>
    <property type="evidence" value="ECO:0007669"/>
    <property type="project" value="InterPro"/>
</dbReference>
<dbReference type="Gene3D" id="1.20.1070.10">
    <property type="entry name" value="Rhodopsin 7-helix transmembrane proteins"/>
    <property type="match status" value="1"/>
</dbReference>
<keyword evidence="9" id="KW-0675">Receptor</keyword>
<evidence type="ECO:0000313" key="12">
    <source>
        <dbReference type="EMBL" id="PIO15746.1"/>
    </source>
</evidence>
<protein>
    <recommendedName>
        <fullName evidence="13">G-protein coupled receptors family 1 profile domain-containing protein</fullName>
    </recommendedName>
</protein>
<evidence type="ECO:0000256" key="5">
    <source>
        <dbReference type="ARBA" id="ARBA00022725"/>
    </source>
</evidence>
<dbReference type="PANTHER" id="PTHR26452">
    <property type="entry name" value="OLFACTORY RECEPTOR"/>
    <property type="match status" value="1"/>
</dbReference>
<comment type="subcellular location">
    <subcellularLocation>
        <location evidence="1">Cell membrane</location>
        <topology evidence="1">Multi-pass membrane protein</topology>
    </subcellularLocation>
</comment>
<dbReference type="GO" id="GO:0005886">
    <property type="term" value="C:plasma membrane"/>
    <property type="evidence" value="ECO:0007669"/>
    <property type="project" value="UniProtKB-SubCell"/>
</dbReference>
<evidence type="ECO:0000256" key="9">
    <source>
        <dbReference type="ARBA" id="ARBA00023170"/>
    </source>
</evidence>
<dbReference type="SUPFAM" id="SSF81321">
    <property type="entry name" value="Family A G protein-coupled receptor-like"/>
    <property type="match status" value="2"/>
</dbReference>
<name>A0A2G9QJL3_AQUCT</name>
<gene>
    <name evidence="12" type="ORF">AB205_0005230</name>
</gene>
<keyword evidence="4 11" id="KW-0812">Transmembrane</keyword>
<keyword evidence="8 11" id="KW-0472">Membrane</keyword>
<evidence type="ECO:0000256" key="7">
    <source>
        <dbReference type="ARBA" id="ARBA00023040"/>
    </source>
</evidence>
<dbReference type="Pfam" id="PF13853">
    <property type="entry name" value="7tm_4"/>
    <property type="match status" value="1"/>
</dbReference>